<dbReference type="Proteomes" id="UP000006038">
    <property type="component" value="Chromosome 1"/>
</dbReference>
<dbReference type="EnsemblPlants" id="OB01G30780.1">
    <property type="protein sequence ID" value="OB01G30780.1"/>
    <property type="gene ID" value="OB01G30780"/>
</dbReference>
<proteinExistence type="predicted"/>
<evidence type="ECO:0000313" key="2">
    <source>
        <dbReference type="EnsemblPlants" id="OB01G30780.1"/>
    </source>
</evidence>
<keyword evidence="1" id="KW-1133">Transmembrane helix</keyword>
<evidence type="ECO:0000313" key="3">
    <source>
        <dbReference type="Proteomes" id="UP000006038"/>
    </source>
</evidence>
<keyword evidence="3" id="KW-1185">Reference proteome</keyword>
<reference evidence="2" key="1">
    <citation type="journal article" date="2013" name="Nat. Commun.">
        <title>Whole-genome sequencing of Oryza brachyantha reveals mechanisms underlying Oryza genome evolution.</title>
        <authorList>
            <person name="Chen J."/>
            <person name="Huang Q."/>
            <person name="Gao D."/>
            <person name="Wang J."/>
            <person name="Lang Y."/>
            <person name="Liu T."/>
            <person name="Li B."/>
            <person name="Bai Z."/>
            <person name="Luis Goicoechea J."/>
            <person name="Liang C."/>
            <person name="Chen C."/>
            <person name="Zhang W."/>
            <person name="Sun S."/>
            <person name="Liao Y."/>
            <person name="Zhang X."/>
            <person name="Yang L."/>
            <person name="Song C."/>
            <person name="Wang M."/>
            <person name="Shi J."/>
            <person name="Liu G."/>
            <person name="Liu J."/>
            <person name="Zhou H."/>
            <person name="Zhou W."/>
            <person name="Yu Q."/>
            <person name="An N."/>
            <person name="Chen Y."/>
            <person name="Cai Q."/>
            <person name="Wang B."/>
            <person name="Liu B."/>
            <person name="Min J."/>
            <person name="Huang Y."/>
            <person name="Wu H."/>
            <person name="Li Z."/>
            <person name="Zhang Y."/>
            <person name="Yin Y."/>
            <person name="Song W."/>
            <person name="Jiang J."/>
            <person name="Jackson S.A."/>
            <person name="Wing R.A."/>
            <person name="Wang J."/>
            <person name="Chen M."/>
        </authorList>
    </citation>
    <scope>NUCLEOTIDE SEQUENCE [LARGE SCALE GENOMIC DNA]</scope>
    <source>
        <strain evidence="2">cv. IRGC 101232</strain>
    </source>
</reference>
<accession>J3L1H2</accession>
<reference evidence="2" key="2">
    <citation type="submission" date="2013-04" db="UniProtKB">
        <authorList>
            <consortium name="EnsemblPlants"/>
        </authorList>
    </citation>
    <scope>IDENTIFICATION</scope>
</reference>
<dbReference type="Gramene" id="OB01G30780.1">
    <property type="protein sequence ID" value="OB01G30780.1"/>
    <property type="gene ID" value="OB01G30780"/>
</dbReference>
<sequence>MFVWFQISMKLNIVFVSDYIYRIICSMSVLSTVSFSYIYKQKIKFNLPFKVHLRVYLL</sequence>
<name>J3L1H2_ORYBR</name>
<evidence type="ECO:0000256" key="1">
    <source>
        <dbReference type="SAM" id="Phobius"/>
    </source>
</evidence>
<dbReference type="HOGENOM" id="CLU_2982234_0_0_1"/>
<organism evidence="2">
    <name type="scientific">Oryza brachyantha</name>
    <name type="common">malo sina</name>
    <dbReference type="NCBI Taxonomy" id="4533"/>
    <lineage>
        <taxon>Eukaryota</taxon>
        <taxon>Viridiplantae</taxon>
        <taxon>Streptophyta</taxon>
        <taxon>Embryophyta</taxon>
        <taxon>Tracheophyta</taxon>
        <taxon>Spermatophyta</taxon>
        <taxon>Magnoliopsida</taxon>
        <taxon>Liliopsida</taxon>
        <taxon>Poales</taxon>
        <taxon>Poaceae</taxon>
        <taxon>BOP clade</taxon>
        <taxon>Oryzoideae</taxon>
        <taxon>Oryzeae</taxon>
        <taxon>Oryzinae</taxon>
        <taxon>Oryza</taxon>
    </lineage>
</organism>
<keyword evidence="1" id="KW-0812">Transmembrane</keyword>
<feature type="transmembrane region" description="Helical" evidence="1">
    <location>
        <begin position="20"/>
        <end position="39"/>
    </location>
</feature>
<keyword evidence="1" id="KW-0472">Membrane</keyword>
<protein>
    <submittedName>
        <fullName evidence="2">Uncharacterized protein</fullName>
    </submittedName>
</protein>
<dbReference type="AlphaFoldDB" id="J3L1H2"/>